<keyword evidence="3" id="KW-1185">Reference proteome</keyword>
<proteinExistence type="predicted"/>
<dbReference type="Proteomes" id="UP000265520">
    <property type="component" value="Unassembled WGS sequence"/>
</dbReference>
<dbReference type="AlphaFoldDB" id="A0A392T3B8"/>
<sequence>MISTGSPEDRPACSRTTLLSLFRASTFCPSATPRNSGKVGLSSQSRYRPSRTKTPASGA</sequence>
<reference evidence="2 3" key="1">
    <citation type="journal article" date="2018" name="Front. Plant Sci.">
        <title>Red Clover (Trifolium pratense) and Zigzag Clover (T. medium) - A Picture of Genomic Similarities and Differences.</title>
        <authorList>
            <person name="Dluhosova J."/>
            <person name="Istvanek J."/>
            <person name="Nedelnik J."/>
            <person name="Repkova J."/>
        </authorList>
    </citation>
    <scope>NUCLEOTIDE SEQUENCE [LARGE SCALE GENOMIC DNA]</scope>
    <source>
        <strain evidence="3">cv. 10/8</strain>
        <tissue evidence="2">Leaf</tissue>
    </source>
</reference>
<name>A0A392T3B8_9FABA</name>
<evidence type="ECO:0000313" key="3">
    <source>
        <dbReference type="Proteomes" id="UP000265520"/>
    </source>
</evidence>
<evidence type="ECO:0000313" key="2">
    <source>
        <dbReference type="EMBL" id="MCI54650.1"/>
    </source>
</evidence>
<dbReference type="EMBL" id="LXQA010482707">
    <property type="protein sequence ID" value="MCI54650.1"/>
    <property type="molecule type" value="Genomic_DNA"/>
</dbReference>
<evidence type="ECO:0000256" key="1">
    <source>
        <dbReference type="SAM" id="MobiDB-lite"/>
    </source>
</evidence>
<feature type="region of interest" description="Disordered" evidence="1">
    <location>
        <begin position="30"/>
        <end position="59"/>
    </location>
</feature>
<feature type="non-terminal residue" evidence="2">
    <location>
        <position position="59"/>
    </location>
</feature>
<comment type="caution">
    <text evidence="2">The sequence shown here is derived from an EMBL/GenBank/DDBJ whole genome shotgun (WGS) entry which is preliminary data.</text>
</comment>
<organism evidence="2 3">
    <name type="scientific">Trifolium medium</name>
    <dbReference type="NCBI Taxonomy" id="97028"/>
    <lineage>
        <taxon>Eukaryota</taxon>
        <taxon>Viridiplantae</taxon>
        <taxon>Streptophyta</taxon>
        <taxon>Embryophyta</taxon>
        <taxon>Tracheophyta</taxon>
        <taxon>Spermatophyta</taxon>
        <taxon>Magnoliopsida</taxon>
        <taxon>eudicotyledons</taxon>
        <taxon>Gunneridae</taxon>
        <taxon>Pentapetalae</taxon>
        <taxon>rosids</taxon>
        <taxon>fabids</taxon>
        <taxon>Fabales</taxon>
        <taxon>Fabaceae</taxon>
        <taxon>Papilionoideae</taxon>
        <taxon>50 kb inversion clade</taxon>
        <taxon>NPAAA clade</taxon>
        <taxon>Hologalegina</taxon>
        <taxon>IRL clade</taxon>
        <taxon>Trifolieae</taxon>
        <taxon>Trifolium</taxon>
    </lineage>
</organism>
<accession>A0A392T3B8</accession>
<protein>
    <submittedName>
        <fullName evidence="2">Uncharacterized protein</fullName>
    </submittedName>
</protein>